<evidence type="ECO:0000313" key="2">
    <source>
        <dbReference type="Proteomes" id="UP000009882"/>
    </source>
</evidence>
<dbReference type="EMBL" id="AKCT01000027">
    <property type="protein sequence ID" value="EKV19002.1"/>
    <property type="molecule type" value="Genomic_DNA"/>
</dbReference>
<evidence type="ECO:0000313" key="1">
    <source>
        <dbReference type="EMBL" id="EKV19002.1"/>
    </source>
</evidence>
<dbReference type="HOGENOM" id="CLU_3033097_0_0_1"/>
<keyword evidence="2" id="KW-1185">Reference proteome</keyword>
<accession>K9GCV2</accession>
<sequence length="55" mass="6357">MHSYNIHFSLLSLHCSRLEAAFRLLTTDWVSVHTLFALILESTSRPVYKHNTTVV</sequence>
<organism evidence="1 2">
    <name type="scientific">Penicillium digitatum (strain PHI26 / CECT 20796)</name>
    <name type="common">Green mold</name>
    <dbReference type="NCBI Taxonomy" id="1170229"/>
    <lineage>
        <taxon>Eukaryota</taxon>
        <taxon>Fungi</taxon>
        <taxon>Dikarya</taxon>
        <taxon>Ascomycota</taxon>
        <taxon>Pezizomycotina</taxon>
        <taxon>Eurotiomycetes</taxon>
        <taxon>Eurotiomycetidae</taxon>
        <taxon>Eurotiales</taxon>
        <taxon>Aspergillaceae</taxon>
        <taxon>Penicillium</taxon>
    </lineage>
</organism>
<dbReference type="InParanoid" id="K9GCV2"/>
<dbReference type="AlphaFoldDB" id="K9GCV2"/>
<proteinExistence type="predicted"/>
<name>K9GCV2_PEND2</name>
<gene>
    <name evidence="1" type="ORF">PDIG_04990</name>
</gene>
<dbReference type="Proteomes" id="UP000009882">
    <property type="component" value="Unassembled WGS sequence"/>
</dbReference>
<comment type="caution">
    <text evidence="1">The sequence shown here is derived from an EMBL/GenBank/DDBJ whole genome shotgun (WGS) entry which is preliminary data.</text>
</comment>
<protein>
    <submittedName>
        <fullName evidence="1">Uncharacterized protein</fullName>
    </submittedName>
</protein>
<reference evidence="2" key="1">
    <citation type="journal article" date="2012" name="BMC Genomics">
        <title>Genome sequence of the necrotrophic fungus Penicillium digitatum, the main postharvest pathogen of citrus.</title>
        <authorList>
            <person name="Marcet-Houben M."/>
            <person name="Ballester A.-R."/>
            <person name="de la Fuente B."/>
            <person name="Harries E."/>
            <person name="Marcos J.F."/>
            <person name="Gonzalez-Candelas L."/>
            <person name="Gabaldon T."/>
        </authorList>
    </citation>
    <scope>NUCLEOTIDE SEQUENCE [LARGE SCALE GENOMIC DNA]</scope>
    <source>
        <strain evidence="2">PHI26 / CECT 20796</strain>
    </source>
</reference>